<reference evidence="2 3" key="1">
    <citation type="submission" date="2020-03" db="EMBL/GenBank/DDBJ databases">
        <title>Whole genome shotgun sequence of Phytohabitans suffuscus NBRC 105367.</title>
        <authorList>
            <person name="Komaki H."/>
            <person name="Tamura T."/>
        </authorList>
    </citation>
    <scope>NUCLEOTIDE SEQUENCE [LARGE SCALE GENOMIC DNA]</scope>
    <source>
        <strain evidence="2 3">NBRC 105367</strain>
    </source>
</reference>
<feature type="transmembrane region" description="Helical" evidence="1">
    <location>
        <begin position="95"/>
        <end position="118"/>
    </location>
</feature>
<reference evidence="2 3" key="2">
    <citation type="submission" date="2020-03" db="EMBL/GenBank/DDBJ databases">
        <authorList>
            <person name="Ichikawa N."/>
            <person name="Kimura A."/>
            <person name="Kitahashi Y."/>
            <person name="Uohara A."/>
        </authorList>
    </citation>
    <scope>NUCLEOTIDE SEQUENCE [LARGE SCALE GENOMIC DNA]</scope>
    <source>
        <strain evidence="2 3">NBRC 105367</strain>
    </source>
</reference>
<dbReference type="Pfam" id="PF13398">
    <property type="entry name" value="Peptidase_M50B"/>
    <property type="match status" value="1"/>
</dbReference>
<evidence type="ECO:0000256" key="1">
    <source>
        <dbReference type="SAM" id="Phobius"/>
    </source>
</evidence>
<keyword evidence="1" id="KW-0812">Transmembrane</keyword>
<dbReference type="AlphaFoldDB" id="A0A6F8YYM0"/>
<name>A0A6F8YYM0_9ACTN</name>
<evidence type="ECO:0000313" key="3">
    <source>
        <dbReference type="Proteomes" id="UP000503011"/>
    </source>
</evidence>
<dbReference type="InterPro" id="IPR049500">
    <property type="entry name" value="Peptidase_M50B-like"/>
</dbReference>
<proteinExistence type="predicted"/>
<dbReference type="EMBL" id="AP022871">
    <property type="protein sequence ID" value="BCB91179.1"/>
    <property type="molecule type" value="Genomic_DNA"/>
</dbReference>
<dbReference type="Proteomes" id="UP000503011">
    <property type="component" value="Chromosome"/>
</dbReference>
<organism evidence="2 3">
    <name type="scientific">Phytohabitans suffuscus</name>
    <dbReference type="NCBI Taxonomy" id="624315"/>
    <lineage>
        <taxon>Bacteria</taxon>
        <taxon>Bacillati</taxon>
        <taxon>Actinomycetota</taxon>
        <taxon>Actinomycetes</taxon>
        <taxon>Micromonosporales</taxon>
        <taxon>Micromonosporaceae</taxon>
    </lineage>
</organism>
<protein>
    <submittedName>
        <fullName evidence="2">Uncharacterized protein</fullName>
    </submittedName>
</protein>
<feature type="transmembrane region" description="Helical" evidence="1">
    <location>
        <begin position="29"/>
        <end position="48"/>
    </location>
</feature>
<feature type="transmembrane region" description="Helical" evidence="1">
    <location>
        <begin position="124"/>
        <end position="141"/>
    </location>
</feature>
<keyword evidence="3" id="KW-1185">Reference proteome</keyword>
<dbReference type="KEGG" id="psuu:Psuf_084920"/>
<accession>A0A6F8YYM0</accession>
<feature type="transmembrane region" description="Helical" evidence="1">
    <location>
        <begin position="222"/>
        <end position="246"/>
    </location>
</feature>
<keyword evidence="1" id="KW-0472">Membrane</keyword>
<evidence type="ECO:0000313" key="2">
    <source>
        <dbReference type="EMBL" id="BCB91179.1"/>
    </source>
</evidence>
<gene>
    <name evidence="2" type="ORF">Psuf_084920</name>
</gene>
<dbReference type="RefSeq" id="WP_173164005.1">
    <property type="nucleotide sequence ID" value="NZ_AP022871.1"/>
</dbReference>
<keyword evidence="1" id="KW-1133">Transmembrane helix</keyword>
<feature type="transmembrane region" description="Helical" evidence="1">
    <location>
        <begin position="169"/>
        <end position="188"/>
    </location>
</feature>
<sequence length="247" mass="25722">MVRASLTLAAHPLAGEPLAASVEPPSQVLVVAAGILALLITVIGWPLLTHVIAIAHEGGHATAASVSGGRVVAVRLERSGNGRTDFAAGKGQSTLAFIGSAGYIGPSVFGVLGSFLLVKGQVEAILWASLVLVGILLLNVANPFGWFSSLLTGIVLFLVARYAPDAPQTLFAVTWVWFLLFGGYGDVLGLRKVRRALRAAKKRDEETDAGILGKQTWVPAPIWVALFWLGAVAGLLLGAGIMLGMVV</sequence>